<reference evidence="1" key="1">
    <citation type="submission" date="2014-11" db="EMBL/GenBank/DDBJ databases">
        <authorList>
            <person name="Amaro Gonzalez C."/>
        </authorList>
    </citation>
    <scope>NUCLEOTIDE SEQUENCE</scope>
</reference>
<name>A0A0E9UH84_ANGAN</name>
<protein>
    <submittedName>
        <fullName evidence="1">Uncharacterized protein</fullName>
    </submittedName>
</protein>
<dbReference type="AlphaFoldDB" id="A0A0E9UH84"/>
<reference evidence="1" key="2">
    <citation type="journal article" date="2015" name="Fish Shellfish Immunol.">
        <title>Early steps in the European eel (Anguilla anguilla)-Vibrio vulnificus interaction in the gills: Role of the RtxA13 toxin.</title>
        <authorList>
            <person name="Callol A."/>
            <person name="Pajuelo D."/>
            <person name="Ebbesson L."/>
            <person name="Teles M."/>
            <person name="MacKenzie S."/>
            <person name="Amaro C."/>
        </authorList>
    </citation>
    <scope>NUCLEOTIDE SEQUENCE</scope>
</reference>
<sequence>MVHIAKITECKCLDSGCMHCKRSKKQGIILTMLSKNHICKKYKNKTMEKSIYIYGK</sequence>
<organism evidence="1">
    <name type="scientific">Anguilla anguilla</name>
    <name type="common">European freshwater eel</name>
    <name type="synonym">Muraena anguilla</name>
    <dbReference type="NCBI Taxonomy" id="7936"/>
    <lineage>
        <taxon>Eukaryota</taxon>
        <taxon>Metazoa</taxon>
        <taxon>Chordata</taxon>
        <taxon>Craniata</taxon>
        <taxon>Vertebrata</taxon>
        <taxon>Euteleostomi</taxon>
        <taxon>Actinopterygii</taxon>
        <taxon>Neopterygii</taxon>
        <taxon>Teleostei</taxon>
        <taxon>Anguilliformes</taxon>
        <taxon>Anguillidae</taxon>
        <taxon>Anguilla</taxon>
    </lineage>
</organism>
<dbReference type="EMBL" id="GBXM01043353">
    <property type="protein sequence ID" value="JAH65224.1"/>
    <property type="molecule type" value="Transcribed_RNA"/>
</dbReference>
<accession>A0A0E9UH84</accession>
<proteinExistence type="predicted"/>
<evidence type="ECO:0000313" key="1">
    <source>
        <dbReference type="EMBL" id="JAH65224.1"/>
    </source>
</evidence>